<name>A0ABW1JSQ4_9NOCA</name>
<accession>A0ABW1JSQ4</accession>
<organism evidence="1 2">
    <name type="scientific">Nocardia lasii</name>
    <dbReference type="NCBI Taxonomy" id="1616107"/>
    <lineage>
        <taxon>Bacteria</taxon>
        <taxon>Bacillati</taxon>
        <taxon>Actinomycetota</taxon>
        <taxon>Actinomycetes</taxon>
        <taxon>Mycobacteriales</taxon>
        <taxon>Nocardiaceae</taxon>
        <taxon>Nocardia</taxon>
    </lineage>
</organism>
<dbReference type="RefSeq" id="WP_378606163.1">
    <property type="nucleotide sequence ID" value="NZ_JBHSQN010000010.1"/>
</dbReference>
<evidence type="ECO:0008006" key="3">
    <source>
        <dbReference type="Google" id="ProtNLM"/>
    </source>
</evidence>
<gene>
    <name evidence="1" type="ORF">ACFP3H_15680</name>
</gene>
<keyword evidence="2" id="KW-1185">Reference proteome</keyword>
<evidence type="ECO:0000313" key="2">
    <source>
        <dbReference type="Proteomes" id="UP001596223"/>
    </source>
</evidence>
<proteinExistence type="predicted"/>
<evidence type="ECO:0000313" key="1">
    <source>
        <dbReference type="EMBL" id="MFC6012501.1"/>
    </source>
</evidence>
<comment type="caution">
    <text evidence="1">The sequence shown here is derived from an EMBL/GenBank/DDBJ whole genome shotgun (WGS) entry which is preliminary data.</text>
</comment>
<sequence length="237" mass="26043">MSWEFTVDEFAHLWHAETRSDRCPFPMIMRSTAQWEYEHERLTAAARRKWPPGADSDLGAALRHAADPASAFTLLTTAGQPIRAYGARTGDHAVLLRQLSSGADHSGNVIVYAGASDIVAKGFASFLGKVPAGRQGPLVEDVDRLTRHFDSWQRPADSTAERMRQLARAPRVGAGHIEARVGLHTSRPHPARYVRWFDVTSDGRYLSYRKHNDLHIEPADTAAVGRAIAALAVVSTG</sequence>
<dbReference type="EMBL" id="JBHSQN010000010">
    <property type="protein sequence ID" value="MFC6012501.1"/>
    <property type="molecule type" value="Genomic_DNA"/>
</dbReference>
<protein>
    <recommendedName>
        <fullName evidence="3">ESX secretion-associated protein EspG</fullName>
    </recommendedName>
</protein>
<reference evidence="2" key="1">
    <citation type="journal article" date="2019" name="Int. J. Syst. Evol. Microbiol.">
        <title>The Global Catalogue of Microorganisms (GCM) 10K type strain sequencing project: providing services to taxonomists for standard genome sequencing and annotation.</title>
        <authorList>
            <consortium name="The Broad Institute Genomics Platform"/>
            <consortium name="The Broad Institute Genome Sequencing Center for Infectious Disease"/>
            <person name="Wu L."/>
            <person name="Ma J."/>
        </authorList>
    </citation>
    <scope>NUCLEOTIDE SEQUENCE [LARGE SCALE GENOMIC DNA]</scope>
    <source>
        <strain evidence="2">CCUG 36956</strain>
    </source>
</reference>
<dbReference type="Proteomes" id="UP001596223">
    <property type="component" value="Unassembled WGS sequence"/>
</dbReference>